<evidence type="ECO:0000259" key="8">
    <source>
        <dbReference type="Pfam" id="PF02492"/>
    </source>
</evidence>
<keyword evidence="6" id="KW-0862">Zinc</keyword>
<dbReference type="InterPro" id="IPR027417">
    <property type="entry name" value="P-loop_NTPase"/>
</dbReference>
<dbReference type="PIRSF" id="PIRSF005624">
    <property type="entry name" value="Ni-bind_GTPase"/>
    <property type="match status" value="1"/>
</dbReference>
<evidence type="ECO:0000313" key="10">
    <source>
        <dbReference type="Proteomes" id="UP001519343"/>
    </source>
</evidence>
<proteinExistence type="inferred from homology"/>
<dbReference type="Gene3D" id="3.40.50.300">
    <property type="entry name" value="P-loop containing nucleotide triphosphate hydrolases"/>
    <property type="match status" value="1"/>
</dbReference>
<evidence type="ECO:0000256" key="2">
    <source>
        <dbReference type="ARBA" id="ARBA00022596"/>
    </source>
</evidence>
<evidence type="ECO:0000256" key="1">
    <source>
        <dbReference type="ARBA" id="ARBA00006211"/>
    </source>
</evidence>
<protein>
    <submittedName>
        <fullName evidence="9">Hydrogenase nickel incorporation protein HypB</fullName>
    </submittedName>
</protein>
<dbReference type="RefSeq" id="WP_209809199.1">
    <property type="nucleotide sequence ID" value="NZ_JAGGKT010000002.1"/>
</dbReference>
<comment type="caution">
    <text evidence="9">The sequence shown here is derived from an EMBL/GenBank/DDBJ whole genome shotgun (WGS) entry which is preliminary data.</text>
</comment>
<gene>
    <name evidence="9" type="ORF">J2Z37_001104</name>
</gene>
<organism evidence="9 10">
    <name type="scientific">Ammoniphilus resinae</name>
    <dbReference type="NCBI Taxonomy" id="861532"/>
    <lineage>
        <taxon>Bacteria</taxon>
        <taxon>Bacillati</taxon>
        <taxon>Bacillota</taxon>
        <taxon>Bacilli</taxon>
        <taxon>Bacillales</taxon>
        <taxon>Paenibacillaceae</taxon>
        <taxon>Aneurinibacillus group</taxon>
        <taxon>Ammoniphilus</taxon>
    </lineage>
</organism>
<dbReference type="Pfam" id="PF02492">
    <property type="entry name" value="cobW"/>
    <property type="match status" value="1"/>
</dbReference>
<dbReference type="PANTHER" id="PTHR30134:SF2">
    <property type="entry name" value="HYDROGENASE MATURATION FACTOR HYPB"/>
    <property type="match status" value="1"/>
</dbReference>
<evidence type="ECO:0000256" key="7">
    <source>
        <dbReference type="ARBA" id="ARBA00023134"/>
    </source>
</evidence>
<dbReference type="CDD" id="cd05390">
    <property type="entry name" value="HypB"/>
    <property type="match status" value="1"/>
</dbReference>
<sequence>MKQITLKQQVLQGNKIIADKNRQILREHSVFMINLMSSPGAGKTTLLESSLPYIKKHVRIGVIEGDVATTLDAERIAAFGVNVAQINTHGACHLDAQMISRALASLDLNNLDLLVIENVGNLVCPSEFDLGENLRVSLLSITEGADKVMKYPSVFAYSDAVILNKLDLLPYVNFDMDQFLSTFQKCNPSAPIFKVSASNGEGMESWIRWLLQRKEDSCL</sequence>
<keyword evidence="7" id="KW-0342">GTP-binding</keyword>
<reference evidence="9 10" key="1">
    <citation type="submission" date="2021-03" db="EMBL/GenBank/DDBJ databases">
        <title>Genomic Encyclopedia of Type Strains, Phase IV (KMG-IV): sequencing the most valuable type-strain genomes for metagenomic binning, comparative biology and taxonomic classification.</title>
        <authorList>
            <person name="Goeker M."/>
        </authorList>
    </citation>
    <scope>NUCLEOTIDE SEQUENCE [LARGE SCALE GENOMIC DNA]</scope>
    <source>
        <strain evidence="9 10">DSM 24738</strain>
    </source>
</reference>
<name>A0ABS4GLX4_9BACL</name>
<evidence type="ECO:0000313" key="9">
    <source>
        <dbReference type="EMBL" id="MBP1931107.1"/>
    </source>
</evidence>
<accession>A0ABS4GLX4</accession>
<keyword evidence="4" id="KW-0547">Nucleotide-binding</keyword>
<evidence type="ECO:0000256" key="6">
    <source>
        <dbReference type="ARBA" id="ARBA00022833"/>
    </source>
</evidence>
<evidence type="ECO:0000256" key="3">
    <source>
        <dbReference type="ARBA" id="ARBA00022723"/>
    </source>
</evidence>
<dbReference type="PANTHER" id="PTHR30134">
    <property type="entry name" value="HYDROGENASE PROTEIN ASSEMBLY PROTEIN, NICKEL CHAPERONE"/>
    <property type="match status" value="1"/>
</dbReference>
<dbReference type="EMBL" id="JAGGKT010000002">
    <property type="protein sequence ID" value="MBP1931107.1"/>
    <property type="molecule type" value="Genomic_DNA"/>
</dbReference>
<dbReference type="InterPro" id="IPR003495">
    <property type="entry name" value="CobW/HypB/UreG_nucleotide-bd"/>
</dbReference>
<keyword evidence="3" id="KW-0479">Metal-binding</keyword>
<keyword evidence="10" id="KW-1185">Reference proteome</keyword>
<comment type="similarity">
    <text evidence="1">Belongs to the SIMIBI class G3E GTPase family. HypB/HupM subfamily.</text>
</comment>
<dbReference type="SUPFAM" id="SSF52540">
    <property type="entry name" value="P-loop containing nucleoside triphosphate hydrolases"/>
    <property type="match status" value="1"/>
</dbReference>
<dbReference type="NCBIfam" id="TIGR00073">
    <property type="entry name" value="hypB"/>
    <property type="match status" value="1"/>
</dbReference>
<dbReference type="InterPro" id="IPR004392">
    <property type="entry name" value="Hyd_mat_HypB"/>
</dbReference>
<keyword evidence="5" id="KW-0378">Hydrolase</keyword>
<evidence type="ECO:0000256" key="4">
    <source>
        <dbReference type="ARBA" id="ARBA00022741"/>
    </source>
</evidence>
<feature type="domain" description="CobW/HypB/UreG nucleotide-binding" evidence="8">
    <location>
        <begin position="33"/>
        <end position="193"/>
    </location>
</feature>
<keyword evidence="2" id="KW-0533">Nickel</keyword>
<dbReference type="Proteomes" id="UP001519343">
    <property type="component" value="Unassembled WGS sequence"/>
</dbReference>
<evidence type="ECO:0000256" key="5">
    <source>
        <dbReference type="ARBA" id="ARBA00022801"/>
    </source>
</evidence>